<keyword evidence="4" id="KW-0325">Glycoprotein</keyword>
<evidence type="ECO:0000313" key="9">
    <source>
        <dbReference type="Proteomes" id="UP001318040"/>
    </source>
</evidence>
<dbReference type="PROSITE" id="PS50923">
    <property type="entry name" value="SUSHI"/>
    <property type="match status" value="7"/>
</dbReference>
<dbReference type="InterPro" id="IPR035976">
    <property type="entry name" value="Sushi/SCR/CCP_sf"/>
</dbReference>
<feature type="transmembrane region" description="Helical" evidence="6">
    <location>
        <begin position="461"/>
        <end position="481"/>
    </location>
</feature>
<dbReference type="PANTHER" id="PTHR19325:SF575">
    <property type="entry name" value="LOCOMOTION-RELATED PROTEIN HIKARU GENKI"/>
    <property type="match status" value="1"/>
</dbReference>
<evidence type="ECO:0000313" key="10">
    <source>
        <dbReference type="RefSeq" id="XP_032810000.1"/>
    </source>
</evidence>
<dbReference type="Proteomes" id="UP001318040">
    <property type="component" value="Chromosome 14"/>
</dbReference>
<dbReference type="InterPro" id="IPR050350">
    <property type="entry name" value="Compl-Cell_Adhes-Reg"/>
</dbReference>
<dbReference type="CDD" id="cd00033">
    <property type="entry name" value="CCP"/>
    <property type="match status" value="7"/>
</dbReference>
<reference evidence="10" key="1">
    <citation type="submission" date="2025-08" db="UniProtKB">
        <authorList>
            <consortium name="RefSeq"/>
        </authorList>
    </citation>
    <scope>IDENTIFICATION</scope>
    <source>
        <tissue evidence="10">Sperm</tissue>
    </source>
</reference>
<dbReference type="SUPFAM" id="SSF57535">
    <property type="entry name" value="Complement control module/SCR domain"/>
    <property type="match status" value="7"/>
</dbReference>
<name>A0AAJ7T411_PETMA</name>
<keyword evidence="9" id="KW-1185">Reference proteome</keyword>
<dbReference type="KEGG" id="pmrn:116942338"/>
<evidence type="ECO:0000256" key="2">
    <source>
        <dbReference type="ARBA" id="ARBA00022737"/>
    </source>
</evidence>
<evidence type="ECO:0000259" key="8">
    <source>
        <dbReference type="PROSITE" id="PS50923"/>
    </source>
</evidence>
<evidence type="ECO:0000256" key="4">
    <source>
        <dbReference type="ARBA" id="ARBA00023180"/>
    </source>
</evidence>
<dbReference type="AlphaFoldDB" id="A0AAJ7T411"/>
<feature type="disulfide bond" evidence="5">
    <location>
        <begin position="176"/>
        <end position="203"/>
    </location>
</feature>
<dbReference type="PANTHER" id="PTHR19325">
    <property type="entry name" value="COMPLEMENT COMPONENT-RELATED SUSHI DOMAIN-CONTAINING"/>
    <property type="match status" value="1"/>
</dbReference>
<keyword evidence="6" id="KW-1133">Transmembrane helix</keyword>
<feature type="disulfide bond" evidence="5">
    <location>
        <begin position="208"/>
        <end position="251"/>
    </location>
</feature>
<keyword evidence="2" id="KW-0677">Repeat</keyword>
<feature type="domain" description="Sushi" evidence="8">
    <location>
        <begin position="266"/>
        <end position="324"/>
    </location>
</feature>
<feature type="domain" description="Sushi" evidence="8">
    <location>
        <begin position="89"/>
        <end position="146"/>
    </location>
</feature>
<evidence type="ECO:0000256" key="6">
    <source>
        <dbReference type="SAM" id="Phobius"/>
    </source>
</evidence>
<feature type="domain" description="Sushi" evidence="8">
    <location>
        <begin position="147"/>
        <end position="205"/>
    </location>
</feature>
<dbReference type="RefSeq" id="XP_032810000.1">
    <property type="nucleotide sequence ID" value="XM_032954109.1"/>
</dbReference>
<dbReference type="Gene3D" id="2.10.70.10">
    <property type="entry name" value="Complement Module, domain 1"/>
    <property type="match status" value="7"/>
</dbReference>
<dbReference type="SMART" id="SM00032">
    <property type="entry name" value="CCP"/>
    <property type="match status" value="7"/>
</dbReference>
<feature type="domain" description="Sushi" evidence="8">
    <location>
        <begin position="398"/>
        <end position="456"/>
    </location>
</feature>
<evidence type="ECO:0000256" key="7">
    <source>
        <dbReference type="SAM" id="SignalP"/>
    </source>
</evidence>
<organism evidence="9 10">
    <name type="scientific">Petromyzon marinus</name>
    <name type="common">Sea lamprey</name>
    <dbReference type="NCBI Taxonomy" id="7757"/>
    <lineage>
        <taxon>Eukaryota</taxon>
        <taxon>Metazoa</taxon>
        <taxon>Chordata</taxon>
        <taxon>Craniata</taxon>
        <taxon>Vertebrata</taxon>
        <taxon>Cyclostomata</taxon>
        <taxon>Hyperoartia</taxon>
        <taxon>Petromyzontiformes</taxon>
        <taxon>Petromyzontidae</taxon>
        <taxon>Petromyzon</taxon>
    </lineage>
</organism>
<feature type="chain" id="PRO_5042575338" evidence="7">
    <location>
        <begin position="28"/>
        <end position="518"/>
    </location>
</feature>
<sequence>MTLHLQKMLFPMLFCVLLGALHVTAQAGCGPPPRVNNGRPDSTNTFFPVNDMVRYQCNSGYAATKNSSLRLQCVANGTWGELNYWCERKTCSPKPIDQGSYTGGISFGDTITYTCDDGYALTGKTYQLTCMADGTWNPVDPPDCQPVSCPEIDLTEKLVFQLSLQYQYGSRVTYSCEAGFSLIGDSFRDCLESGKWSGSKPICKDVKCKTPQWDISHGQAMGERKEAYKYNDIVRYECSARYRAEPSEIHCTESNEWSATVNCVLTGCHSPPLIGNGDVVQPKSEYAMGDSASYKCRKGYRLEGSETAVCRENYQWTQPPTCASVTCGPPATVINGKIKEQAKTPYAYGDRVSYICDDTYHLVGNGEITCQNNGQWSPSPSCALRTTSLPRTEDPLQCSCDKPPAIEHGEGNDKYKSVYACGYTLSYKCKTCYFPVHSEITCQQNGQWSHSPGCVFNATCVIVPVVIIVALIGAMLAFAFFKKIACFAPSGSKTINDPRKNENEIPLNDTMSLKPNDA</sequence>
<keyword evidence="3 5" id="KW-1015">Disulfide bond</keyword>
<keyword evidence="7" id="KW-0732">Signal</keyword>
<protein>
    <submittedName>
        <fullName evidence="10">Sushi, von Willebrand factor type A, EGF and pentraxin domain-containing protein 1-like isoform X1</fullName>
    </submittedName>
</protein>
<comment type="caution">
    <text evidence="5">Lacks conserved residue(s) required for the propagation of feature annotation.</text>
</comment>
<evidence type="ECO:0000256" key="5">
    <source>
        <dbReference type="PROSITE-ProRule" id="PRU00302"/>
    </source>
</evidence>
<proteinExistence type="predicted"/>
<feature type="domain" description="Sushi" evidence="8">
    <location>
        <begin position="27"/>
        <end position="88"/>
    </location>
</feature>
<evidence type="ECO:0000256" key="1">
    <source>
        <dbReference type="ARBA" id="ARBA00022659"/>
    </source>
</evidence>
<feature type="signal peptide" evidence="7">
    <location>
        <begin position="1"/>
        <end position="27"/>
    </location>
</feature>
<keyword evidence="6" id="KW-0812">Transmembrane</keyword>
<evidence type="ECO:0000256" key="3">
    <source>
        <dbReference type="ARBA" id="ARBA00023157"/>
    </source>
</evidence>
<feature type="disulfide bond" evidence="5">
    <location>
        <begin position="327"/>
        <end position="370"/>
    </location>
</feature>
<accession>A0AAJ7T411</accession>
<feature type="domain" description="Sushi" evidence="8">
    <location>
        <begin position="206"/>
        <end position="265"/>
    </location>
</feature>
<keyword evidence="6" id="KW-0472">Membrane</keyword>
<feature type="domain" description="Sushi" evidence="8">
    <location>
        <begin position="325"/>
        <end position="384"/>
    </location>
</feature>
<dbReference type="Pfam" id="PF00084">
    <property type="entry name" value="Sushi"/>
    <property type="match status" value="7"/>
</dbReference>
<gene>
    <name evidence="10" type="primary">LOC116942338</name>
</gene>
<keyword evidence="1 5" id="KW-0768">Sushi</keyword>
<dbReference type="InterPro" id="IPR000436">
    <property type="entry name" value="Sushi_SCR_CCP_dom"/>
</dbReference>